<keyword evidence="2" id="KW-1185">Reference proteome</keyword>
<dbReference type="Proteomes" id="UP000593892">
    <property type="component" value="Chromosome"/>
</dbReference>
<dbReference type="AlphaFoldDB" id="A0A7S7SHH5"/>
<organism evidence="1 2">
    <name type="scientific">Paludibaculum fermentans</name>
    <dbReference type="NCBI Taxonomy" id="1473598"/>
    <lineage>
        <taxon>Bacteria</taxon>
        <taxon>Pseudomonadati</taxon>
        <taxon>Acidobacteriota</taxon>
        <taxon>Terriglobia</taxon>
        <taxon>Bryobacterales</taxon>
        <taxon>Bryobacteraceae</taxon>
        <taxon>Paludibaculum</taxon>
    </lineage>
</organism>
<reference evidence="1 2" key="1">
    <citation type="submission" date="2020-10" db="EMBL/GenBank/DDBJ databases">
        <title>Complete genome sequence of Paludibaculum fermentans P105T, a facultatively anaerobic acidobacterium capable of dissimilatory Fe(III) reduction.</title>
        <authorList>
            <person name="Dedysh S.N."/>
            <person name="Beletsky A.V."/>
            <person name="Kulichevskaya I.S."/>
            <person name="Mardanov A.V."/>
            <person name="Ravin N.V."/>
        </authorList>
    </citation>
    <scope>NUCLEOTIDE SEQUENCE [LARGE SCALE GENOMIC DNA]</scope>
    <source>
        <strain evidence="1 2">P105</strain>
    </source>
</reference>
<dbReference type="EMBL" id="CP063849">
    <property type="protein sequence ID" value="QOY84954.1"/>
    <property type="molecule type" value="Genomic_DNA"/>
</dbReference>
<protein>
    <submittedName>
        <fullName evidence="1">Uncharacterized protein</fullName>
    </submittedName>
</protein>
<proteinExistence type="predicted"/>
<name>A0A7S7SHH5_PALFE</name>
<dbReference type="RefSeq" id="WP_194446624.1">
    <property type="nucleotide sequence ID" value="NZ_CP063849.1"/>
</dbReference>
<evidence type="ECO:0000313" key="1">
    <source>
        <dbReference type="EMBL" id="QOY84954.1"/>
    </source>
</evidence>
<gene>
    <name evidence="1" type="ORF">IRI77_19040</name>
</gene>
<evidence type="ECO:0000313" key="2">
    <source>
        <dbReference type="Proteomes" id="UP000593892"/>
    </source>
</evidence>
<accession>A0A7S7SHH5</accession>
<sequence>MYSRHQLLDRALSSAADIGDDMILKRTLYGTLRPDEINIEQADEMVAASQRRFDRIKDLVEQVKPLIEQGIYARNELTPILEELDYRRRTLTLAESRARFLREIADMAKAEQAMESNHDEDLGPKPLQERYDGNGLFTPSLMRDVVLSYEKQFAKALPISANGETAIHKAMGYDHRGRIDVGLSPDTPEGVWLRQYLESKKIPYYAFRTAIPGRATAAHIHIGPPSNRLRAAD</sequence>
<dbReference type="KEGG" id="pfer:IRI77_19040"/>